<dbReference type="CDD" id="cd18584">
    <property type="entry name" value="ABC_6TM_AarD_CydD"/>
    <property type="match status" value="1"/>
</dbReference>
<feature type="domain" description="ABC transmembrane type-1" evidence="10">
    <location>
        <begin position="16"/>
        <end position="298"/>
    </location>
</feature>
<gene>
    <name evidence="11" type="ORF">GCM10008014_46800</name>
</gene>
<accession>A0ABQ1ZID8</accession>
<keyword evidence="12" id="KW-1185">Reference proteome</keyword>
<dbReference type="SUPFAM" id="SSF90123">
    <property type="entry name" value="ABC transporter transmembrane region"/>
    <property type="match status" value="1"/>
</dbReference>
<dbReference type="Pfam" id="PF00005">
    <property type="entry name" value="ABC_tran"/>
    <property type="match status" value="1"/>
</dbReference>
<evidence type="ECO:0000256" key="4">
    <source>
        <dbReference type="ARBA" id="ARBA00022840"/>
    </source>
</evidence>
<feature type="transmembrane region" description="Helical" evidence="8">
    <location>
        <begin position="55"/>
        <end position="73"/>
    </location>
</feature>
<dbReference type="InterPro" id="IPR036640">
    <property type="entry name" value="ABC1_TM_sf"/>
</dbReference>
<reference evidence="12" key="1">
    <citation type="journal article" date="2019" name="Int. J. Syst. Evol. Microbiol.">
        <title>The Global Catalogue of Microorganisms (GCM) 10K type strain sequencing project: providing services to taxonomists for standard genome sequencing and annotation.</title>
        <authorList>
            <consortium name="The Broad Institute Genomics Platform"/>
            <consortium name="The Broad Institute Genome Sequencing Center for Infectious Disease"/>
            <person name="Wu L."/>
            <person name="Ma J."/>
        </authorList>
    </citation>
    <scope>NUCLEOTIDE SEQUENCE [LARGE SCALE GENOMIC DNA]</scope>
    <source>
        <strain evidence="12">CGMCC 1.12770</strain>
    </source>
</reference>
<organism evidence="11 12">
    <name type="scientific">Paenibacillus silvae</name>
    <dbReference type="NCBI Taxonomy" id="1325358"/>
    <lineage>
        <taxon>Bacteria</taxon>
        <taxon>Bacillati</taxon>
        <taxon>Bacillota</taxon>
        <taxon>Bacilli</taxon>
        <taxon>Bacillales</taxon>
        <taxon>Paenibacillaceae</taxon>
        <taxon>Paenibacillus</taxon>
    </lineage>
</organism>
<dbReference type="InterPro" id="IPR011527">
    <property type="entry name" value="ABC1_TM_dom"/>
</dbReference>
<feature type="domain" description="ABC transporter" evidence="9">
    <location>
        <begin position="446"/>
        <end position="681"/>
    </location>
</feature>
<dbReference type="SMART" id="SM00382">
    <property type="entry name" value="AAA"/>
    <property type="match status" value="1"/>
</dbReference>
<comment type="caution">
    <text evidence="11">The sequence shown here is derived from an EMBL/GenBank/DDBJ whole genome shotgun (WGS) entry which is preliminary data.</text>
</comment>
<evidence type="ECO:0000256" key="1">
    <source>
        <dbReference type="ARBA" id="ARBA00004651"/>
    </source>
</evidence>
<dbReference type="Gene3D" id="3.40.50.300">
    <property type="entry name" value="P-loop containing nucleotide triphosphate hydrolases"/>
    <property type="match status" value="1"/>
</dbReference>
<evidence type="ECO:0000259" key="10">
    <source>
        <dbReference type="PROSITE" id="PS50929"/>
    </source>
</evidence>
<sequence length="686" mass="74748">MGRGLMKLPGIRPVLALASALVLLQAMTIIMQAKWLAQAITALFEGSPVSSQVPVLLLFLAAFAARYALSFWLQLVTTRYAERTGTDLRRQMTEQWFRLGPRYAKTEGTGHLVTLAREGIAQYKTYLELFIPRMLGTGFTPVIILLFVFKLDTMSGIILMLTLPILIVFMILIGLATQRKIDGQFKSYKALANHFVDTLRGLETLKTLGQSKTHEGSIMRVSQRYRKATMSTLRMAFLSSFALDFFTMLSVASVAVGLGLRLTEGNMLLGPALTVLILAPEYFLPVRMLGADYHATLDGKEAGEAINKVIERGKAAEQRQMQAYAGVVHHGDELERAGAGDRVSDHLSSTIPHAPSTTRTLDKSETTNTPDTTETSDKLNATSTSVMLETQAPAASRLRVVFNRDKHEMELSATSSDHGVLGASPVSLCSADSSASMSSWGECSRLALTDIQVQHEAEGPYSLRDVTFQLAGLGKIGIIGASGAGKSTLMDVLAGFQIPTSGQVLVNGRHLTPELLKAWRSQTAAIPQHPYIFSGSIADNIRFYLPDASDAEVAQAAQAAGLTKLLSSLPGGLHEEIGAGGRQLSGGQEQRVALARALLSERSVLLLDEPTAHLDVETEYELKQTMLPLFEGKLVFLATHRLHWMPHMDRIIVMEGGTVAEMGTHQELLARRGAYYHMIQAQMEAI</sequence>
<evidence type="ECO:0000256" key="3">
    <source>
        <dbReference type="ARBA" id="ARBA00022741"/>
    </source>
</evidence>
<dbReference type="Proteomes" id="UP000652153">
    <property type="component" value="Unassembled WGS sequence"/>
</dbReference>
<evidence type="ECO:0000256" key="8">
    <source>
        <dbReference type="SAM" id="Phobius"/>
    </source>
</evidence>
<dbReference type="Gene3D" id="1.20.1560.10">
    <property type="entry name" value="ABC transporter type 1, transmembrane domain"/>
    <property type="match status" value="1"/>
</dbReference>
<feature type="compositionally biased region" description="Polar residues" evidence="7">
    <location>
        <begin position="346"/>
        <end position="359"/>
    </location>
</feature>
<feature type="transmembrane region" description="Helical" evidence="8">
    <location>
        <begin position="155"/>
        <end position="176"/>
    </location>
</feature>
<evidence type="ECO:0000313" key="11">
    <source>
        <dbReference type="EMBL" id="GGH66417.1"/>
    </source>
</evidence>
<evidence type="ECO:0000256" key="5">
    <source>
        <dbReference type="ARBA" id="ARBA00022989"/>
    </source>
</evidence>
<dbReference type="EMBL" id="BMFU01000009">
    <property type="protein sequence ID" value="GGH66417.1"/>
    <property type="molecule type" value="Genomic_DNA"/>
</dbReference>
<keyword evidence="5 8" id="KW-1133">Transmembrane helix</keyword>
<protein>
    <recommendedName>
        <fullName evidence="13">Thiol reductant ABC exporter subunit CydD</fullName>
    </recommendedName>
</protein>
<keyword evidence="4" id="KW-0067">ATP-binding</keyword>
<dbReference type="RefSeq" id="WP_229729989.1">
    <property type="nucleotide sequence ID" value="NZ_BMFU01000009.1"/>
</dbReference>
<feature type="transmembrane region" description="Helical" evidence="8">
    <location>
        <begin position="130"/>
        <end position="149"/>
    </location>
</feature>
<evidence type="ECO:0000259" key="9">
    <source>
        <dbReference type="PROSITE" id="PS50893"/>
    </source>
</evidence>
<dbReference type="SUPFAM" id="SSF52540">
    <property type="entry name" value="P-loop containing nucleoside triphosphate hydrolases"/>
    <property type="match status" value="1"/>
</dbReference>
<proteinExistence type="predicted"/>
<evidence type="ECO:0000256" key="7">
    <source>
        <dbReference type="SAM" id="MobiDB-lite"/>
    </source>
</evidence>
<dbReference type="InterPro" id="IPR003593">
    <property type="entry name" value="AAA+_ATPase"/>
</dbReference>
<dbReference type="InterPro" id="IPR039421">
    <property type="entry name" value="Type_1_exporter"/>
</dbReference>
<keyword evidence="2 8" id="KW-0812">Transmembrane</keyword>
<dbReference type="PANTHER" id="PTHR24221:SF614">
    <property type="entry name" value="GLUTATHIONE_L-CYSTEINE TRANSPORT SYSTEM ATP-BINDING_PERMEASE PROTEIN CYDC"/>
    <property type="match status" value="1"/>
</dbReference>
<dbReference type="PANTHER" id="PTHR24221">
    <property type="entry name" value="ATP-BINDING CASSETTE SUB-FAMILY B"/>
    <property type="match status" value="1"/>
</dbReference>
<keyword evidence="3" id="KW-0547">Nucleotide-binding</keyword>
<evidence type="ECO:0008006" key="13">
    <source>
        <dbReference type="Google" id="ProtNLM"/>
    </source>
</evidence>
<evidence type="ECO:0000256" key="2">
    <source>
        <dbReference type="ARBA" id="ARBA00022692"/>
    </source>
</evidence>
<name>A0ABQ1ZID8_9BACL</name>
<dbReference type="InterPro" id="IPR003439">
    <property type="entry name" value="ABC_transporter-like_ATP-bd"/>
</dbReference>
<feature type="transmembrane region" description="Helical" evidence="8">
    <location>
        <begin position="236"/>
        <end position="260"/>
    </location>
</feature>
<dbReference type="PROSITE" id="PS50893">
    <property type="entry name" value="ABC_TRANSPORTER_2"/>
    <property type="match status" value="1"/>
</dbReference>
<evidence type="ECO:0000256" key="6">
    <source>
        <dbReference type="ARBA" id="ARBA00023136"/>
    </source>
</evidence>
<keyword evidence="6 8" id="KW-0472">Membrane</keyword>
<dbReference type="PROSITE" id="PS50929">
    <property type="entry name" value="ABC_TM1F"/>
    <property type="match status" value="1"/>
</dbReference>
<evidence type="ECO:0000313" key="12">
    <source>
        <dbReference type="Proteomes" id="UP000652153"/>
    </source>
</evidence>
<feature type="region of interest" description="Disordered" evidence="7">
    <location>
        <begin position="339"/>
        <end position="384"/>
    </location>
</feature>
<dbReference type="Pfam" id="PF00664">
    <property type="entry name" value="ABC_membrane"/>
    <property type="match status" value="1"/>
</dbReference>
<comment type="subcellular location">
    <subcellularLocation>
        <location evidence="1">Cell membrane</location>
        <topology evidence="1">Multi-pass membrane protein</topology>
    </subcellularLocation>
</comment>
<dbReference type="InterPro" id="IPR027417">
    <property type="entry name" value="P-loop_NTPase"/>
</dbReference>